<organism evidence="3 4">
    <name type="scientific">Streptomyces indiaensis</name>
    <dbReference type="NCBI Taxonomy" id="284033"/>
    <lineage>
        <taxon>Bacteria</taxon>
        <taxon>Bacillati</taxon>
        <taxon>Actinomycetota</taxon>
        <taxon>Actinomycetes</taxon>
        <taxon>Kitasatosporales</taxon>
        <taxon>Streptomycetaceae</taxon>
        <taxon>Streptomyces</taxon>
    </lineage>
</organism>
<sequence>MTTLVLGVLLSVSVLSLALLALRLRARERVLRRTAQAERAAQQAAFDAELARQREQWQTERAGLVGTVGESGNSLELARAAQRSAEARAGQAVAEQADTQKELAAVRAARADAEAKVRLLEARLRETDDAVPPTARAASPAVPRELPLGRDAAADSVVDGADLGPVVVRAASVRGRRHREDREHRRDAVQLRLVDGSGSPVLLSAVAPGAPHAPLSQSAATAACRALVTQLSSGTSPFRDGPFGEGDDASVTSALRTVLAGVANSVRLVGRANTAGVVHASEDAQVATSLYGLLSQLGDHRERQHLVFGVGDARLLRLRAGDGAEGAPRWTPLLTPDAALAGRSLPAVAEDGSDLVWQRVVTRSGDVLLLASGAMARLLDQEEVADWYARRWHGRHPFLTSFLSDVNADIRDDGGDRSLVCLWDHGHAAALRGEGAAPRS</sequence>
<keyword evidence="4" id="KW-1185">Reference proteome</keyword>
<accession>A0ABN3EJZ9</accession>
<evidence type="ECO:0000256" key="1">
    <source>
        <dbReference type="SAM" id="Coils"/>
    </source>
</evidence>
<comment type="caution">
    <text evidence="3">The sequence shown here is derived from an EMBL/GenBank/DDBJ whole genome shotgun (WGS) entry which is preliminary data.</text>
</comment>
<feature type="domain" description="PPM-type phosphatase" evidence="2">
    <location>
        <begin position="174"/>
        <end position="392"/>
    </location>
</feature>
<gene>
    <name evidence="3" type="ORF">GCM10010104_68190</name>
</gene>
<keyword evidence="1" id="KW-0175">Coiled coil</keyword>
<evidence type="ECO:0000313" key="3">
    <source>
        <dbReference type="EMBL" id="GAA2261092.1"/>
    </source>
</evidence>
<dbReference type="EMBL" id="BAAART010000221">
    <property type="protein sequence ID" value="GAA2261092.1"/>
    <property type="molecule type" value="Genomic_DNA"/>
</dbReference>
<name>A0ABN3EJZ9_9ACTN</name>
<dbReference type="RefSeq" id="WP_234849111.1">
    <property type="nucleotide sequence ID" value="NZ_BAAART010000221.1"/>
</dbReference>
<evidence type="ECO:0000259" key="2">
    <source>
        <dbReference type="Pfam" id="PF13672"/>
    </source>
</evidence>
<dbReference type="InterPro" id="IPR001932">
    <property type="entry name" value="PPM-type_phosphatase-like_dom"/>
</dbReference>
<dbReference type="Proteomes" id="UP001501474">
    <property type="component" value="Unassembled WGS sequence"/>
</dbReference>
<proteinExistence type="predicted"/>
<dbReference type="Pfam" id="PF13672">
    <property type="entry name" value="PP2C_2"/>
    <property type="match status" value="1"/>
</dbReference>
<reference evidence="3 4" key="1">
    <citation type="journal article" date="2019" name="Int. J. Syst. Evol. Microbiol.">
        <title>The Global Catalogue of Microorganisms (GCM) 10K type strain sequencing project: providing services to taxonomists for standard genome sequencing and annotation.</title>
        <authorList>
            <consortium name="The Broad Institute Genomics Platform"/>
            <consortium name="The Broad Institute Genome Sequencing Center for Infectious Disease"/>
            <person name="Wu L."/>
            <person name="Ma J."/>
        </authorList>
    </citation>
    <scope>NUCLEOTIDE SEQUENCE [LARGE SCALE GENOMIC DNA]</scope>
    <source>
        <strain evidence="3 4">JCM 3053</strain>
    </source>
</reference>
<protein>
    <recommendedName>
        <fullName evidence="2">PPM-type phosphatase domain-containing protein</fullName>
    </recommendedName>
</protein>
<feature type="coiled-coil region" evidence="1">
    <location>
        <begin position="96"/>
        <end position="130"/>
    </location>
</feature>
<evidence type="ECO:0000313" key="4">
    <source>
        <dbReference type="Proteomes" id="UP001501474"/>
    </source>
</evidence>